<dbReference type="CDD" id="cd12797">
    <property type="entry name" value="M23_peptidase"/>
    <property type="match status" value="1"/>
</dbReference>
<dbReference type="SUPFAM" id="SSF51261">
    <property type="entry name" value="Duplicated hybrid motif"/>
    <property type="match status" value="1"/>
</dbReference>
<dbReference type="InterPro" id="IPR050570">
    <property type="entry name" value="Cell_wall_metabolism_enzyme"/>
</dbReference>
<feature type="coiled-coil region" evidence="1">
    <location>
        <begin position="20"/>
        <end position="68"/>
    </location>
</feature>
<dbReference type="Proteomes" id="UP000178873">
    <property type="component" value="Unassembled WGS sequence"/>
</dbReference>
<evidence type="ECO:0000259" key="2">
    <source>
        <dbReference type="Pfam" id="PF01551"/>
    </source>
</evidence>
<feature type="domain" description="M23ase beta-sheet core" evidence="2">
    <location>
        <begin position="281"/>
        <end position="375"/>
    </location>
</feature>
<accession>A0A1G2M3E4</accession>
<dbReference type="AlphaFoldDB" id="A0A1G2M3E4"/>
<dbReference type="EMBL" id="MHRF01000013">
    <property type="protein sequence ID" value="OHA17629.1"/>
    <property type="molecule type" value="Genomic_DNA"/>
</dbReference>
<gene>
    <name evidence="3" type="ORF">A2664_03340</name>
</gene>
<dbReference type="PANTHER" id="PTHR21666:SF270">
    <property type="entry name" value="MUREIN HYDROLASE ACTIVATOR ENVC"/>
    <property type="match status" value="1"/>
</dbReference>
<dbReference type="Gene3D" id="6.10.250.3150">
    <property type="match status" value="1"/>
</dbReference>
<sequence>MPLSVFAQSPERETELRSLIDGKAKSIADLEAEIEKYQGELKQIGTQKQSLQNEIKSLDITRKKLVADISVTENKISKTSYELEALSIDIKDKETRMDAGREAVAQGLRIIDSYDQASFTERFLAADDFSTVWNDVVVIQDIQEGLHAHIASLGEIKTGLEDRQTESLKIKTQLTQLRNQLANQKKVVEYNTQQKNKLLATTKNNEANYQKLLKEKTALKNAFEDELLSFESELRLITDPSKIPEAHAGALNWPLETIFVTQYFGNTAFAKANPQAYNGQGHNGIDFRASIGTPIKSAKSGEVTGTGDTDAVCAGASYGKWVLIKHDNGLSTLYAHLSVIGVSAGDSVSTGSVIGYSGNTGYSTGPHLHFTVYATQGVQIADRRSRVCGGTYRMPIADLRGYLNPLSYLPPISQ</sequence>
<dbReference type="GO" id="GO:0004222">
    <property type="term" value="F:metalloendopeptidase activity"/>
    <property type="evidence" value="ECO:0007669"/>
    <property type="project" value="TreeGrafter"/>
</dbReference>
<reference evidence="3 4" key="1">
    <citation type="journal article" date="2016" name="Nat. Commun.">
        <title>Thousands of microbial genomes shed light on interconnected biogeochemical processes in an aquifer system.</title>
        <authorList>
            <person name="Anantharaman K."/>
            <person name="Brown C.T."/>
            <person name="Hug L.A."/>
            <person name="Sharon I."/>
            <person name="Castelle C.J."/>
            <person name="Probst A.J."/>
            <person name="Thomas B.C."/>
            <person name="Singh A."/>
            <person name="Wilkins M.J."/>
            <person name="Karaoz U."/>
            <person name="Brodie E.L."/>
            <person name="Williams K.H."/>
            <person name="Hubbard S.S."/>
            <person name="Banfield J.F."/>
        </authorList>
    </citation>
    <scope>NUCLEOTIDE SEQUENCE [LARGE SCALE GENOMIC DNA]</scope>
</reference>
<dbReference type="PANTHER" id="PTHR21666">
    <property type="entry name" value="PEPTIDASE-RELATED"/>
    <property type="match status" value="1"/>
</dbReference>
<dbReference type="Gene3D" id="2.70.70.10">
    <property type="entry name" value="Glucose Permease (Domain IIA)"/>
    <property type="match status" value="1"/>
</dbReference>
<organism evidence="3 4">
    <name type="scientific">Candidatus Taylorbacteria bacterium RIFCSPHIGHO2_01_FULL_46_22b</name>
    <dbReference type="NCBI Taxonomy" id="1802301"/>
    <lineage>
        <taxon>Bacteria</taxon>
        <taxon>Candidatus Tayloriibacteriota</taxon>
    </lineage>
</organism>
<name>A0A1G2M3E4_9BACT</name>
<dbReference type="InterPro" id="IPR011055">
    <property type="entry name" value="Dup_hybrid_motif"/>
</dbReference>
<comment type="caution">
    <text evidence="3">The sequence shown here is derived from an EMBL/GenBank/DDBJ whole genome shotgun (WGS) entry which is preliminary data.</text>
</comment>
<proteinExistence type="predicted"/>
<dbReference type="STRING" id="1802301.A2664_03340"/>
<dbReference type="InterPro" id="IPR016047">
    <property type="entry name" value="M23ase_b-sheet_dom"/>
</dbReference>
<evidence type="ECO:0000313" key="3">
    <source>
        <dbReference type="EMBL" id="OHA17629.1"/>
    </source>
</evidence>
<evidence type="ECO:0000256" key="1">
    <source>
        <dbReference type="SAM" id="Coils"/>
    </source>
</evidence>
<protein>
    <recommendedName>
        <fullName evidence="2">M23ase beta-sheet core domain-containing protein</fullName>
    </recommendedName>
</protein>
<dbReference type="Pfam" id="PF01551">
    <property type="entry name" value="Peptidase_M23"/>
    <property type="match status" value="1"/>
</dbReference>
<evidence type="ECO:0000313" key="4">
    <source>
        <dbReference type="Proteomes" id="UP000178873"/>
    </source>
</evidence>
<keyword evidence="1" id="KW-0175">Coiled coil</keyword>